<name>A0ABN9UXN7_9DINO</name>
<accession>A0ABN9UXN7</accession>
<dbReference type="PANTHER" id="PTHR38019:SF1">
    <property type="entry name" value="N-ACETYLTRANSFERASE DOMAIN-CONTAINING PROTEIN"/>
    <property type="match status" value="1"/>
</dbReference>
<evidence type="ECO:0000313" key="3">
    <source>
        <dbReference type="EMBL" id="CAK0864950.1"/>
    </source>
</evidence>
<evidence type="ECO:0000256" key="2">
    <source>
        <dbReference type="SAM" id="MobiDB-lite"/>
    </source>
</evidence>
<proteinExistence type="predicted"/>
<comment type="caution">
    <text evidence="3">The sequence shown here is derived from an EMBL/GenBank/DDBJ whole genome shotgun (WGS) entry which is preliminary data.</text>
</comment>
<dbReference type="EMBL" id="CAUYUJ010016408">
    <property type="protein sequence ID" value="CAK0864950.1"/>
    <property type="molecule type" value="Genomic_DNA"/>
</dbReference>
<keyword evidence="4" id="KW-1185">Reference proteome</keyword>
<dbReference type="PANTHER" id="PTHR38019">
    <property type="entry name" value="KDA ANTIGEN P200, PUTATIVE-RELATED"/>
    <property type="match status" value="1"/>
</dbReference>
<keyword evidence="1" id="KW-0175">Coiled coil</keyword>
<reference evidence="3" key="1">
    <citation type="submission" date="2023-10" db="EMBL/GenBank/DDBJ databases">
        <authorList>
            <person name="Chen Y."/>
            <person name="Shah S."/>
            <person name="Dougan E. K."/>
            <person name="Thang M."/>
            <person name="Chan C."/>
        </authorList>
    </citation>
    <scope>NUCLEOTIDE SEQUENCE [LARGE SCALE GENOMIC DNA]</scope>
</reference>
<feature type="coiled-coil region" evidence="1">
    <location>
        <begin position="138"/>
        <end position="193"/>
    </location>
</feature>
<evidence type="ECO:0000313" key="4">
    <source>
        <dbReference type="Proteomes" id="UP001189429"/>
    </source>
</evidence>
<protein>
    <submittedName>
        <fullName evidence="3">Uncharacterized protein</fullName>
    </submittedName>
</protein>
<dbReference type="Proteomes" id="UP001189429">
    <property type="component" value="Unassembled WGS sequence"/>
</dbReference>
<gene>
    <name evidence="3" type="ORF">PCOR1329_LOCUS52645</name>
</gene>
<feature type="region of interest" description="Disordered" evidence="2">
    <location>
        <begin position="1"/>
        <end position="24"/>
    </location>
</feature>
<evidence type="ECO:0000256" key="1">
    <source>
        <dbReference type="SAM" id="Coils"/>
    </source>
</evidence>
<organism evidence="3 4">
    <name type="scientific">Prorocentrum cordatum</name>
    <dbReference type="NCBI Taxonomy" id="2364126"/>
    <lineage>
        <taxon>Eukaryota</taxon>
        <taxon>Sar</taxon>
        <taxon>Alveolata</taxon>
        <taxon>Dinophyceae</taxon>
        <taxon>Prorocentrales</taxon>
        <taxon>Prorocentraceae</taxon>
        <taxon>Prorocentrum</taxon>
    </lineage>
</organism>
<sequence length="272" mass="30266">MAAPATPPGPSLVNFEETNPDAKISSPRSLKACKLEGILPDELIYKPVEAFHERALSPRLVKLRYDFFEAKRRDLLAAARRQRDTLVAEERRQQEVGSRSLDLIAQEKGVSRSSILAVNSDGLRQEQAKMRRAQDRERAWLKSALNNELAQLKELEHKDLAYSETANEAQERQREAAKRMKAMADKKAQEEERPASLVGRELRSVPRGPVADYERLRPDEVDRVANTPVTISRATSFGECPLNPAAYEAGEAACSLHALEGEEPLLAAEASG</sequence>
<feature type="compositionally biased region" description="Pro residues" evidence="2">
    <location>
        <begin position="1"/>
        <end position="10"/>
    </location>
</feature>